<dbReference type="EMBL" id="DWVS01000363">
    <property type="protein sequence ID" value="HJC89120.1"/>
    <property type="molecule type" value="Genomic_DNA"/>
</dbReference>
<sequence>MEREIDLAEVSDGKLYGAEDLVKVGCGDCAGCSSCCRETGDTIILDPYDIWELGCGLKTTFAALLEEGRIELNMADGVILPNLKLRENGEGCSFLNEEGRCSIHAFRPGLCRLFPLGRVYEEDGFHYFLQIHECHKENRSKVKVKKWIGIPEIKRYEAFVLAWHDYLKRVGDEVKHAQEEARMKELTMSVLKLFYLQPYEEKDFYSQFYERLAREKNSGGQS</sequence>
<dbReference type="PANTHER" id="PTHR35866:SF1">
    <property type="entry name" value="YKGJ FAMILY CYSTEINE CLUSTER PROTEIN"/>
    <property type="match status" value="1"/>
</dbReference>
<dbReference type="PANTHER" id="PTHR35866">
    <property type="entry name" value="PUTATIVE-RELATED"/>
    <property type="match status" value="1"/>
</dbReference>
<dbReference type="AlphaFoldDB" id="A0A9D2QK64"/>
<organism evidence="1 2">
    <name type="scientific">Candidatus Eisenbergiella intestinigallinarum</name>
    <dbReference type="NCBI Taxonomy" id="2838549"/>
    <lineage>
        <taxon>Bacteria</taxon>
        <taxon>Bacillati</taxon>
        <taxon>Bacillota</taxon>
        <taxon>Clostridia</taxon>
        <taxon>Lachnospirales</taxon>
        <taxon>Lachnospiraceae</taxon>
        <taxon>Eisenbergiella</taxon>
    </lineage>
</organism>
<reference evidence="1" key="1">
    <citation type="journal article" date="2021" name="PeerJ">
        <title>Extensive microbial diversity within the chicken gut microbiome revealed by metagenomics and culture.</title>
        <authorList>
            <person name="Gilroy R."/>
            <person name="Ravi A."/>
            <person name="Getino M."/>
            <person name="Pursley I."/>
            <person name="Horton D.L."/>
            <person name="Alikhan N.F."/>
            <person name="Baker D."/>
            <person name="Gharbi K."/>
            <person name="Hall N."/>
            <person name="Watson M."/>
            <person name="Adriaenssens E.M."/>
            <person name="Foster-Nyarko E."/>
            <person name="Jarju S."/>
            <person name="Secka A."/>
            <person name="Antonio M."/>
            <person name="Oren A."/>
            <person name="Chaudhuri R.R."/>
            <person name="La Ragione R."/>
            <person name="Hildebrand F."/>
            <person name="Pallen M.J."/>
        </authorList>
    </citation>
    <scope>NUCLEOTIDE SEQUENCE</scope>
    <source>
        <strain evidence="1">ChiBcec1-1630</strain>
    </source>
</reference>
<protein>
    <submittedName>
        <fullName evidence="1">YkgJ family cysteine cluster protein</fullName>
    </submittedName>
</protein>
<dbReference type="Proteomes" id="UP000823922">
    <property type="component" value="Unassembled WGS sequence"/>
</dbReference>
<evidence type="ECO:0000313" key="2">
    <source>
        <dbReference type="Proteomes" id="UP000823922"/>
    </source>
</evidence>
<comment type="caution">
    <text evidence="1">The sequence shown here is derived from an EMBL/GenBank/DDBJ whole genome shotgun (WGS) entry which is preliminary data.</text>
</comment>
<dbReference type="Pfam" id="PF03692">
    <property type="entry name" value="CxxCxxCC"/>
    <property type="match status" value="1"/>
</dbReference>
<reference evidence="1" key="2">
    <citation type="submission" date="2021-04" db="EMBL/GenBank/DDBJ databases">
        <authorList>
            <person name="Gilroy R."/>
        </authorList>
    </citation>
    <scope>NUCLEOTIDE SEQUENCE</scope>
    <source>
        <strain evidence="1">ChiBcec1-1630</strain>
    </source>
</reference>
<evidence type="ECO:0000313" key="1">
    <source>
        <dbReference type="EMBL" id="HJC89120.1"/>
    </source>
</evidence>
<dbReference type="InterPro" id="IPR005358">
    <property type="entry name" value="Puta_zinc/iron-chelating_dom"/>
</dbReference>
<accession>A0A9D2QK64</accession>
<name>A0A9D2QK64_9FIRM</name>
<gene>
    <name evidence="1" type="ORF">H9926_14045</name>
</gene>
<proteinExistence type="predicted"/>